<evidence type="ECO:0000313" key="3">
    <source>
        <dbReference type="EMBL" id="KAJ6371574.1"/>
    </source>
</evidence>
<protein>
    <recommendedName>
        <fullName evidence="5">Protein GAMETE EXPRESSED 1</fullName>
    </recommendedName>
</protein>
<accession>A0ABQ9B387</accession>
<name>A0ABQ9B387_9ROSI</name>
<keyword evidence="2" id="KW-0472">Membrane</keyword>
<evidence type="ECO:0000256" key="1">
    <source>
        <dbReference type="SAM" id="Coils"/>
    </source>
</evidence>
<keyword evidence="2" id="KW-0812">Transmembrane</keyword>
<keyword evidence="2" id="KW-1133">Transmembrane helix</keyword>
<comment type="caution">
    <text evidence="3">The sequence shown here is derived from an EMBL/GenBank/DDBJ whole genome shotgun (WGS) entry which is preliminary data.</text>
</comment>
<evidence type="ECO:0008006" key="5">
    <source>
        <dbReference type="Google" id="ProtNLM"/>
    </source>
</evidence>
<dbReference type="Proteomes" id="UP001141253">
    <property type="component" value="Chromosome 17"/>
</dbReference>
<evidence type="ECO:0000256" key="2">
    <source>
        <dbReference type="SAM" id="Phobius"/>
    </source>
</evidence>
<gene>
    <name evidence="3" type="ORF">OIU77_001978</name>
</gene>
<keyword evidence="4" id="KW-1185">Reference proteome</keyword>
<reference evidence="3" key="2">
    <citation type="journal article" date="2023" name="Int. J. Mol. Sci.">
        <title>De Novo Assembly and Annotation of 11 Diverse Shrub Willow (Salix) Genomes Reveals Novel Gene Organization in Sex-Linked Regions.</title>
        <authorList>
            <person name="Hyden B."/>
            <person name="Feng K."/>
            <person name="Yates T.B."/>
            <person name="Jawdy S."/>
            <person name="Cereghino C."/>
            <person name="Smart L.B."/>
            <person name="Muchero W."/>
        </authorList>
    </citation>
    <scope>NUCLEOTIDE SEQUENCE</scope>
    <source>
        <tissue evidence="3">Shoot tip</tissue>
    </source>
</reference>
<dbReference type="EMBL" id="JAPFFI010000013">
    <property type="protein sequence ID" value="KAJ6371574.1"/>
    <property type="molecule type" value="Genomic_DNA"/>
</dbReference>
<dbReference type="PANTHER" id="PTHR33538:SF2">
    <property type="entry name" value="PROTEIN GAMETE EXPRESSED 1"/>
    <property type="match status" value="1"/>
</dbReference>
<dbReference type="PANTHER" id="PTHR33538">
    <property type="entry name" value="PROTEIN GAMETE EXPRESSED 1"/>
    <property type="match status" value="1"/>
</dbReference>
<feature type="transmembrane region" description="Helical" evidence="2">
    <location>
        <begin position="413"/>
        <end position="433"/>
    </location>
</feature>
<organism evidence="3 4">
    <name type="scientific">Salix suchowensis</name>
    <dbReference type="NCBI Taxonomy" id="1278906"/>
    <lineage>
        <taxon>Eukaryota</taxon>
        <taxon>Viridiplantae</taxon>
        <taxon>Streptophyta</taxon>
        <taxon>Embryophyta</taxon>
        <taxon>Tracheophyta</taxon>
        <taxon>Spermatophyta</taxon>
        <taxon>Magnoliopsida</taxon>
        <taxon>eudicotyledons</taxon>
        <taxon>Gunneridae</taxon>
        <taxon>Pentapetalae</taxon>
        <taxon>rosids</taxon>
        <taxon>fabids</taxon>
        <taxon>Malpighiales</taxon>
        <taxon>Salicaceae</taxon>
        <taxon>Saliceae</taxon>
        <taxon>Salix</taxon>
    </lineage>
</organism>
<evidence type="ECO:0000313" key="4">
    <source>
        <dbReference type="Proteomes" id="UP001141253"/>
    </source>
</evidence>
<feature type="transmembrane region" description="Helical" evidence="2">
    <location>
        <begin position="382"/>
        <end position="401"/>
    </location>
</feature>
<keyword evidence="1" id="KW-0175">Coiled coil</keyword>
<sequence length="517" mass="59658">MVGTNSCWQNAYQHLFASCSQILAVEEKRWRFAWHLSDCFQKDSGRPAFPYCDTKSPMVNCLKMLNDNEHKVYLEFSLETNSICYQLQGHAFNHKMERLVNDLKNSAEYTEEQLEIIEGKTHVVLQRSNQIQDSLSSIDIQVENIAQTTKDAKDHMDVLSKHSEAVYKHSKEIAHSQLELQEGQAKMNENLKDGMSMLHDAYTNLGQEVDNVRNEAVEIEKQIGRVGDTLSSKMQTLQTSADDIENMAGKSLDKQKQLLDGQSNALKGSSTPNSISIRSARRQQQFAEYGHKQQEELLQRQEQLQKVHDHLVENSNSILAAQEAFESKQASMFISLEKLFALQNAMLLESRIIKAFVLYTASIFIVYMFTSTKQTYTIRARLYVGLVATFLAEVAMLRLTTNSMERQTWLINVFRLLYGILASIQFLHAIFTYRDYEVLNHHLILSLMDKINVMQKNRELSWETESDVDWSSWIQTELAEGDDNMEDPDFIVPEEVEENSITASMTRKYDLRCRQRR</sequence>
<feature type="transmembrane region" description="Helical" evidence="2">
    <location>
        <begin position="352"/>
        <end position="370"/>
    </location>
</feature>
<dbReference type="InterPro" id="IPR040346">
    <property type="entry name" value="GEX1/Brambleberry"/>
</dbReference>
<feature type="coiled-coil region" evidence="1">
    <location>
        <begin position="93"/>
        <end position="120"/>
    </location>
</feature>
<proteinExistence type="predicted"/>
<reference evidence="3" key="1">
    <citation type="submission" date="2022-10" db="EMBL/GenBank/DDBJ databases">
        <authorList>
            <person name="Hyden B.L."/>
            <person name="Feng K."/>
            <person name="Yates T."/>
            <person name="Jawdy S."/>
            <person name="Smart L.B."/>
            <person name="Muchero W."/>
        </authorList>
    </citation>
    <scope>NUCLEOTIDE SEQUENCE</scope>
    <source>
        <tissue evidence="3">Shoot tip</tissue>
    </source>
</reference>